<name>A0A5J5L3F2_9MICC</name>
<dbReference type="Gene3D" id="1.20.1740.10">
    <property type="entry name" value="Amino acid/polyamine transporter I"/>
    <property type="match status" value="1"/>
</dbReference>
<evidence type="ECO:0000256" key="1">
    <source>
        <dbReference type="ARBA" id="ARBA00004141"/>
    </source>
</evidence>
<feature type="transmembrane region" description="Helical" evidence="6">
    <location>
        <begin position="266"/>
        <end position="286"/>
    </location>
</feature>
<dbReference type="GO" id="GO:0016020">
    <property type="term" value="C:membrane"/>
    <property type="evidence" value="ECO:0007669"/>
    <property type="project" value="UniProtKB-SubCell"/>
</dbReference>
<feature type="transmembrane region" description="Helical" evidence="6">
    <location>
        <begin position="442"/>
        <end position="463"/>
    </location>
</feature>
<feature type="transmembrane region" description="Helical" evidence="6">
    <location>
        <begin position="163"/>
        <end position="181"/>
    </location>
</feature>
<feature type="compositionally biased region" description="Pro residues" evidence="5">
    <location>
        <begin position="15"/>
        <end position="26"/>
    </location>
</feature>
<sequence>MAQNAPGAGRRPAADRPPSPPAPASRPSPAGDGAAQGGGTLARRHLSTTALVFMIIAASAPLTVLAGGVPTNFAVSGLLGVPVSYLVLGVILILFAAGYGAMSSHVQNAGAFYAYISEGLGSRQGIAAAILALISYNMMQIGLYGLFGFALSNALTQWTGLEVPWWLAAAAGWIIVGVLGVNSVDLSAKVLGVLVALEFLVVIVVSIISVRTAPEGLSTQTLQPDQFFTTGIGVLLAFGIAAFMGFESGAIYSEETKDPRRTVARATYIAVAVIAVFYAASAWALAMGVGPGSIVAQSREHGPDLVFVWLADHSVPLADLASLLFITSLLAALIAFHNAAARYFFALGRSRVLPGYLGKAAPTGAPRAGSLTQSLLALVVVAVFAVAGTGSELGPLYPVMTLFTWLTNAAAFGLVFLLAITSIAVIAWFARDPHGHGLWTRAIAPGISAVGLLVVAGLILGNFDIMIEADGPSPLVVVMPGIIIGSGVVGLIWGEVIRRRDPARYDALREQDQIESP</sequence>
<feature type="transmembrane region" description="Helical" evidence="6">
    <location>
        <begin position="475"/>
        <end position="494"/>
    </location>
</feature>
<dbReference type="OrthoDB" id="137613at2"/>
<keyword evidence="3 6" id="KW-1133">Transmembrane helix</keyword>
<feature type="transmembrane region" description="Helical" evidence="6">
    <location>
        <begin position="50"/>
        <end position="69"/>
    </location>
</feature>
<dbReference type="InterPro" id="IPR004841">
    <property type="entry name" value="AA-permease/SLC12A_dom"/>
</dbReference>
<evidence type="ECO:0000313" key="9">
    <source>
        <dbReference type="Proteomes" id="UP000325957"/>
    </source>
</evidence>
<accession>A0A5J5L3F2</accession>
<gene>
    <name evidence="8" type="ORF">FCK90_00915</name>
</gene>
<dbReference type="PANTHER" id="PTHR42770">
    <property type="entry name" value="AMINO ACID TRANSPORTER-RELATED"/>
    <property type="match status" value="1"/>
</dbReference>
<feature type="transmembrane region" description="Helical" evidence="6">
    <location>
        <begin position="409"/>
        <end position="430"/>
    </location>
</feature>
<feature type="transmembrane region" description="Helical" evidence="6">
    <location>
        <begin position="75"/>
        <end position="97"/>
    </location>
</feature>
<dbReference type="GO" id="GO:0055085">
    <property type="term" value="P:transmembrane transport"/>
    <property type="evidence" value="ECO:0007669"/>
    <property type="project" value="InterPro"/>
</dbReference>
<dbReference type="RefSeq" id="WP_158032423.1">
    <property type="nucleotide sequence ID" value="NZ_ML708610.1"/>
</dbReference>
<dbReference type="PANTHER" id="PTHR42770:SF16">
    <property type="entry name" value="AMINO ACID PERMEASE"/>
    <property type="match status" value="1"/>
</dbReference>
<feature type="region of interest" description="Disordered" evidence="5">
    <location>
        <begin position="1"/>
        <end position="39"/>
    </location>
</feature>
<dbReference type="Pfam" id="PF00324">
    <property type="entry name" value="AA_permease"/>
    <property type="match status" value="1"/>
</dbReference>
<dbReference type="Proteomes" id="UP000325957">
    <property type="component" value="Unassembled WGS sequence"/>
</dbReference>
<proteinExistence type="predicted"/>
<feature type="transmembrane region" description="Helical" evidence="6">
    <location>
        <begin position="375"/>
        <end position="397"/>
    </location>
</feature>
<evidence type="ECO:0000256" key="6">
    <source>
        <dbReference type="SAM" id="Phobius"/>
    </source>
</evidence>
<feature type="transmembrane region" description="Helical" evidence="6">
    <location>
        <begin position="188"/>
        <end position="208"/>
    </location>
</feature>
<keyword evidence="9" id="KW-1185">Reference proteome</keyword>
<reference evidence="8 9" key="1">
    <citation type="submission" date="2019-05" db="EMBL/GenBank/DDBJ databases">
        <title>Kocuria coralli sp. nov., a novel actinobacterium isolated from coral reef seawater.</title>
        <authorList>
            <person name="Li J."/>
        </authorList>
    </citation>
    <scope>NUCLEOTIDE SEQUENCE [LARGE SCALE GENOMIC DNA]</scope>
    <source>
        <strain evidence="8 9">SCSIO 13007</strain>
    </source>
</reference>
<evidence type="ECO:0000256" key="4">
    <source>
        <dbReference type="ARBA" id="ARBA00023136"/>
    </source>
</evidence>
<evidence type="ECO:0000256" key="2">
    <source>
        <dbReference type="ARBA" id="ARBA00022692"/>
    </source>
</evidence>
<feature type="transmembrane region" description="Helical" evidence="6">
    <location>
        <begin position="228"/>
        <end position="246"/>
    </location>
</feature>
<evidence type="ECO:0000256" key="5">
    <source>
        <dbReference type="SAM" id="MobiDB-lite"/>
    </source>
</evidence>
<comment type="caution">
    <text evidence="8">The sequence shown here is derived from an EMBL/GenBank/DDBJ whole genome shotgun (WGS) entry which is preliminary data.</text>
</comment>
<keyword evidence="4 6" id="KW-0472">Membrane</keyword>
<feature type="compositionally biased region" description="Low complexity" evidence="5">
    <location>
        <begin position="1"/>
        <end position="11"/>
    </location>
</feature>
<feature type="domain" description="Amino acid permease/ SLC12A" evidence="7">
    <location>
        <begin position="74"/>
        <end position="428"/>
    </location>
</feature>
<evidence type="ECO:0000256" key="3">
    <source>
        <dbReference type="ARBA" id="ARBA00022989"/>
    </source>
</evidence>
<feature type="transmembrane region" description="Helical" evidence="6">
    <location>
        <begin position="320"/>
        <end position="341"/>
    </location>
</feature>
<evidence type="ECO:0000259" key="7">
    <source>
        <dbReference type="Pfam" id="PF00324"/>
    </source>
</evidence>
<comment type="subcellular location">
    <subcellularLocation>
        <location evidence="1">Membrane</location>
        <topology evidence="1">Multi-pass membrane protein</topology>
    </subcellularLocation>
</comment>
<evidence type="ECO:0000313" key="8">
    <source>
        <dbReference type="EMBL" id="KAA9395616.1"/>
    </source>
</evidence>
<protein>
    <submittedName>
        <fullName evidence="8">APC family permease</fullName>
    </submittedName>
</protein>
<dbReference type="AlphaFoldDB" id="A0A5J5L3F2"/>
<dbReference type="PIRSF" id="PIRSF006060">
    <property type="entry name" value="AA_transporter"/>
    <property type="match status" value="1"/>
</dbReference>
<dbReference type="EMBL" id="SZWF01000001">
    <property type="protein sequence ID" value="KAA9395616.1"/>
    <property type="molecule type" value="Genomic_DNA"/>
</dbReference>
<dbReference type="InterPro" id="IPR050367">
    <property type="entry name" value="APC_superfamily"/>
</dbReference>
<keyword evidence="2 6" id="KW-0812">Transmembrane</keyword>
<organism evidence="8 9">
    <name type="scientific">Kocuria coralli</name>
    <dbReference type="NCBI Taxonomy" id="1461025"/>
    <lineage>
        <taxon>Bacteria</taxon>
        <taxon>Bacillati</taxon>
        <taxon>Actinomycetota</taxon>
        <taxon>Actinomycetes</taxon>
        <taxon>Micrococcales</taxon>
        <taxon>Micrococcaceae</taxon>
        <taxon>Kocuria</taxon>
    </lineage>
</organism>
<feature type="transmembrane region" description="Helical" evidence="6">
    <location>
        <begin position="126"/>
        <end position="151"/>
    </location>
</feature>